<keyword evidence="4" id="KW-0285">Flavoprotein</keyword>
<evidence type="ECO:0000256" key="1">
    <source>
        <dbReference type="ARBA" id="ARBA00001917"/>
    </source>
</evidence>
<comment type="catalytic activity">
    <reaction evidence="9">
        <text>3 propionate 3-nitronate + 3 O2 + H2O = 3 3-oxopropanoate + 2 nitrate + nitrite + H2O2 + 3 H(+)</text>
        <dbReference type="Rhea" id="RHEA:57332"/>
        <dbReference type="ChEBI" id="CHEBI:15377"/>
        <dbReference type="ChEBI" id="CHEBI:15378"/>
        <dbReference type="ChEBI" id="CHEBI:15379"/>
        <dbReference type="ChEBI" id="CHEBI:16240"/>
        <dbReference type="ChEBI" id="CHEBI:16301"/>
        <dbReference type="ChEBI" id="CHEBI:17632"/>
        <dbReference type="ChEBI" id="CHEBI:33190"/>
        <dbReference type="ChEBI" id="CHEBI:136067"/>
    </reaction>
</comment>
<evidence type="ECO:0000256" key="5">
    <source>
        <dbReference type="ARBA" id="ARBA00022643"/>
    </source>
</evidence>
<evidence type="ECO:0000256" key="8">
    <source>
        <dbReference type="ARBA" id="ARBA00031155"/>
    </source>
</evidence>
<comment type="similarity">
    <text evidence="2">Belongs to the nitronate monooxygenase family. NMO class I subfamily.</text>
</comment>
<dbReference type="AlphaFoldDB" id="A0AAU7JUI9"/>
<keyword evidence="5" id="KW-0288">FMN</keyword>
<name>A0AAU7JUI9_9MICO</name>
<evidence type="ECO:0000256" key="2">
    <source>
        <dbReference type="ARBA" id="ARBA00009881"/>
    </source>
</evidence>
<evidence type="ECO:0000256" key="6">
    <source>
        <dbReference type="ARBA" id="ARBA00023002"/>
    </source>
</evidence>
<sequence>MTSPGWADHPLVHSLVLAPMAGGPSTVALAAAAAEGGVFPFLAGAYLSPERLAADIAELRQKSPHPFGVNIFAPSPNHPSMTEDAERYAALLAPWAASAGVGLGTPRYDDDAFDAKVDVLVDAAPAVVSFAFGWPPAAVVERLQAVGTLVWATVNDPSEVRWAEELGVDGLVAQGWEAGGHRGGPVDAGERQLHTRDLVAVVEEDTTLPVIAAGGVSDGGEAALILGLGASAVALGTAFLACPEAGTAPVHVHALTHRDRTVVTRAFTGRSARALATTWTDLFSEAAPAAYPHVHHVTAPLRAHGKATGEAELVHLWAGTGHRRVRVLPAAELARTLVAELAAAQRR</sequence>
<dbReference type="Pfam" id="PF03060">
    <property type="entry name" value="NMO"/>
    <property type="match status" value="1"/>
</dbReference>
<evidence type="ECO:0000256" key="4">
    <source>
        <dbReference type="ARBA" id="ARBA00022630"/>
    </source>
</evidence>
<gene>
    <name evidence="10" type="ORF">ABEG17_00885</name>
</gene>
<dbReference type="GO" id="GO:0009636">
    <property type="term" value="P:response to toxic substance"/>
    <property type="evidence" value="ECO:0007669"/>
    <property type="project" value="UniProtKB-KW"/>
</dbReference>
<dbReference type="InterPro" id="IPR013785">
    <property type="entry name" value="Aldolase_TIM"/>
</dbReference>
<evidence type="ECO:0000313" key="10">
    <source>
        <dbReference type="EMBL" id="XBO43916.1"/>
    </source>
</evidence>
<organism evidence="10">
    <name type="scientific">Pedococcus sp. KACC 23699</name>
    <dbReference type="NCBI Taxonomy" id="3149228"/>
    <lineage>
        <taxon>Bacteria</taxon>
        <taxon>Bacillati</taxon>
        <taxon>Actinomycetota</taxon>
        <taxon>Actinomycetes</taxon>
        <taxon>Micrococcales</taxon>
        <taxon>Intrasporangiaceae</taxon>
        <taxon>Pedococcus</taxon>
    </lineage>
</organism>
<evidence type="ECO:0000256" key="7">
    <source>
        <dbReference type="ARBA" id="ARBA00023033"/>
    </source>
</evidence>
<dbReference type="Gene3D" id="3.20.20.70">
    <property type="entry name" value="Aldolase class I"/>
    <property type="match status" value="1"/>
</dbReference>
<dbReference type="SUPFAM" id="SSF51412">
    <property type="entry name" value="Inosine monophosphate dehydrogenase (IMPDH)"/>
    <property type="match status" value="1"/>
</dbReference>
<accession>A0AAU7JUI9</accession>
<dbReference type="GO" id="GO:0018580">
    <property type="term" value="F:nitronate monooxygenase activity"/>
    <property type="evidence" value="ECO:0007669"/>
    <property type="project" value="InterPro"/>
</dbReference>
<dbReference type="CDD" id="cd04730">
    <property type="entry name" value="NPD_like"/>
    <property type="match status" value="1"/>
</dbReference>
<dbReference type="EMBL" id="CP157483">
    <property type="protein sequence ID" value="XBO43916.1"/>
    <property type="molecule type" value="Genomic_DNA"/>
</dbReference>
<keyword evidence="6" id="KW-0560">Oxidoreductase</keyword>
<dbReference type="InterPro" id="IPR004136">
    <property type="entry name" value="NMO"/>
</dbReference>
<evidence type="ECO:0000256" key="9">
    <source>
        <dbReference type="ARBA" id="ARBA00049401"/>
    </source>
</evidence>
<dbReference type="RefSeq" id="WP_406831366.1">
    <property type="nucleotide sequence ID" value="NZ_CP157483.1"/>
</dbReference>
<protein>
    <recommendedName>
        <fullName evidence="8">Propionate 3-nitronate monooxygenase</fullName>
    </recommendedName>
</protein>
<keyword evidence="3" id="KW-0216">Detoxification</keyword>
<comment type="cofactor">
    <cofactor evidence="1">
        <name>FMN</name>
        <dbReference type="ChEBI" id="CHEBI:58210"/>
    </cofactor>
</comment>
<reference evidence="10" key="1">
    <citation type="submission" date="2024-05" db="EMBL/GenBank/DDBJ databases">
        <authorList>
            <person name="Kim S."/>
            <person name="Heo J."/>
            <person name="Choi H."/>
            <person name="Choi Y."/>
            <person name="Kwon S.-W."/>
            <person name="Kim Y."/>
        </authorList>
    </citation>
    <scope>NUCLEOTIDE SEQUENCE</scope>
    <source>
        <strain evidence="10">KACC 23699</strain>
    </source>
</reference>
<dbReference type="PANTHER" id="PTHR42747">
    <property type="entry name" value="NITRONATE MONOOXYGENASE-RELATED"/>
    <property type="match status" value="1"/>
</dbReference>
<keyword evidence="7 10" id="KW-0503">Monooxygenase</keyword>
<proteinExistence type="inferred from homology"/>
<dbReference type="PANTHER" id="PTHR42747:SF3">
    <property type="entry name" value="NITRONATE MONOOXYGENASE-RELATED"/>
    <property type="match status" value="1"/>
</dbReference>
<evidence type="ECO:0000256" key="3">
    <source>
        <dbReference type="ARBA" id="ARBA00022575"/>
    </source>
</evidence>